<sequence length="315" mass="33474">MAVLGAGIAGAVAARHLSEAGLAVTVFDKGRGIGGRMATRRVDESGLSFDHGAQFMRAHGAGFRERLADWTDRGIVGEWEETGGSVGIPGMTAPVRDLLDGIETRSGRKITRLENVGGSWRLDIAEGSEGEVFSDGEVFDAVAVSFPAPQVAALLAASDVSLPGLEIPVYAPCWSLMLAWEGDCPLQGGPLNDASGPIAQMFREDRKPGRSTDTVRMVVHATPDWSRTHLERTREEVAALLVAAIEASMDAPLKPIHASAHRWRYALVETPLGRDCLYDPSLRLGACGDWCLGPRVEAAHDSGAALAARMIADLA</sequence>
<keyword evidence="2" id="KW-1185">Reference proteome</keyword>
<reference evidence="2" key="1">
    <citation type="journal article" date="2019" name="Int. J. Syst. Evol. Microbiol.">
        <title>The Global Catalogue of Microorganisms (GCM) 10K type strain sequencing project: providing services to taxonomists for standard genome sequencing and annotation.</title>
        <authorList>
            <consortium name="The Broad Institute Genomics Platform"/>
            <consortium name="The Broad Institute Genome Sequencing Center for Infectious Disease"/>
            <person name="Wu L."/>
            <person name="Ma J."/>
        </authorList>
    </citation>
    <scope>NUCLEOTIDE SEQUENCE [LARGE SCALE GENOMIC DNA]</scope>
    <source>
        <strain evidence="2">CCUG 56108</strain>
    </source>
</reference>
<accession>A0ABW3WYR6</accession>
<evidence type="ECO:0000313" key="1">
    <source>
        <dbReference type="EMBL" id="MFD1302361.1"/>
    </source>
</evidence>
<dbReference type="PANTHER" id="PTHR16128">
    <property type="entry name" value="FAD/NAD(P)-BINDING OXIDOREDUCTASE FAMILY PROTEIN"/>
    <property type="match status" value="1"/>
</dbReference>
<protein>
    <submittedName>
        <fullName evidence="1">NAD(P)/FAD-dependent oxidoreductase</fullName>
    </submittedName>
</protein>
<dbReference type="Proteomes" id="UP001597176">
    <property type="component" value="Unassembled WGS sequence"/>
</dbReference>
<gene>
    <name evidence="1" type="ORF">ACFQ4G_12350</name>
</gene>
<comment type="caution">
    <text evidence="1">The sequence shown here is derived from an EMBL/GenBank/DDBJ whole genome shotgun (WGS) entry which is preliminary data.</text>
</comment>
<dbReference type="Pfam" id="PF13450">
    <property type="entry name" value="NAD_binding_8"/>
    <property type="match status" value="1"/>
</dbReference>
<dbReference type="RefSeq" id="WP_238202716.1">
    <property type="nucleotide sequence ID" value="NZ_JBHTND010000015.1"/>
</dbReference>
<proteinExistence type="predicted"/>
<dbReference type="PANTHER" id="PTHR16128:SF5">
    <property type="entry name" value="FAD_NAD(P)-BINDING OXIDOREDUCTASE FAMILY PROTEIN"/>
    <property type="match status" value="1"/>
</dbReference>
<dbReference type="InterPro" id="IPR036188">
    <property type="entry name" value="FAD/NAD-bd_sf"/>
</dbReference>
<evidence type="ECO:0000313" key="2">
    <source>
        <dbReference type="Proteomes" id="UP001597176"/>
    </source>
</evidence>
<dbReference type="SUPFAM" id="SSF51905">
    <property type="entry name" value="FAD/NAD(P)-binding domain"/>
    <property type="match status" value="1"/>
</dbReference>
<dbReference type="EMBL" id="JBHTND010000015">
    <property type="protein sequence ID" value="MFD1302361.1"/>
    <property type="molecule type" value="Genomic_DNA"/>
</dbReference>
<name>A0ABW3WYR6_9HYPH</name>
<organism evidence="1 2">
    <name type="scientific">Methylobacterium marchantiae</name>
    <dbReference type="NCBI Taxonomy" id="600331"/>
    <lineage>
        <taxon>Bacteria</taxon>
        <taxon>Pseudomonadati</taxon>
        <taxon>Pseudomonadota</taxon>
        <taxon>Alphaproteobacteria</taxon>
        <taxon>Hyphomicrobiales</taxon>
        <taxon>Methylobacteriaceae</taxon>
        <taxon>Methylobacterium</taxon>
    </lineage>
</organism>
<dbReference type="Gene3D" id="3.50.50.60">
    <property type="entry name" value="FAD/NAD(P)-binding domain"/>
    <property type="match status" value="1"/>
</dbReference>
<dbReference type="Gene3D" id="3.90.660.10">
    <property type="match status" value="1"/>
</dbReference>